<evidence type="ECO:0000256" key="1">
    <source>
        <dbReference type="SAM" id="MobiDB-lite"/>
    </source>
</evidence>
<dbReference type="Proteomes" id="UP000654075">
    <property type="component" value="Unassembled WGS sequence"/>
</dbReference>
<gene>
    <name evidence="2" type="ORF">PGLA1383_LOCUS27504</name>
</gene>
<evidence type="ECO:0000313" key="3">
    <source>
        <dbReference type="Proteomes" id="UP000654075"/>
    </source>
</evidence>
<keyword evidence="3" id="KW-1185">Reference proteome</keyword>
<feature type="region of interest" description="Disordered" evidence="1">
    <location>
        <begin position="54"/>
        <end position="76"/>
    </location>
</feature>
<protein>
    <submittedName>
        <fullName evidence="2">Uncharacterized protein</fullName>
    </submittedName>
</protein>
<proteinExistence type="predicted"/>
<evidence type="ECO:0000313" key="2">
    <source>
        <dbReference type="EMBL" id="CAE8609679.1"/>
    </source>
</evidence>
<sequence>MLNLAILHRPLSSARPSVRHEISANTFNASCGAGCVGVGYFVGRGTGLLQQEGDRDSSQLLGGENKHPSIFTDNRVSGSDVGSKRCGENWYAGIMPVCQEPAAWPCNEDDFQHSASNFRNDLGCREYYARTGVQLSRRHQPTIARQFLCCPCVPLNMLTNSIGFVDTGVTKINSVLLVVDC</sequence>
<comment type="caution">
    <text evidence="2">The sequence shown here is derived from an EMBL/GenBank/DDBJ whole genome shotgun (WGS) entry which is preliminary data.</text>
</comment>
<name>A0A813FD00_POLGL</name>
<organism evidence="2 3">
    <name type="scientific">Polarella glacialis</name>
    <name type="common">Dinoflagellate</name>
    <dbReference type="NCBI Taxonomy" id="89957"/>
    <lineage>
        <taxon>Eukaryota</taxon>
        <taxon>Sar</taxon>
        <taxon>Alveolata</taxon>
        <taxon>Dinophyceae</taxon>
        <taxon>Suessiales</taxon>
        <taxon>Suessiaceae</taxon>
        <taxon>Polarella</taxon>
    </lineage>
</organism>
<dbReference type="AlphaFoldDB" id="A0A813FD00"/>
<dbReference type="EMBL" id="CAJNNV010024381">
    <property type="protein sequence ID" value="CAE8609679.1"/>
    <property type="molecule type" value="Genomic_DNA"/>
</dbReference>
<accession>A0A813FD00</accession>
<reference evidence="2" key="1">
    <citation type="submission" date="2021-02" db="EMBL/GenBank/DDBJ databases">
        <authorList>
            <person name="Dougan E. K."/>
            <person name="Rhodes N."/>
            <person name="Thang M."/>
            <person name="Chan C."/>
        </authorList>
    </citation>
    <scope>NUCLEOTIDE SEQUENCE</scope>
</reference>